<proteinExistence type="inferred from homology"/>
<keyword evidence="1" id="KW-0413">Isomerase</keyword>
<comment type="similarity">
    <text evidence="1">Belongs to the cyclophilin-type PPIase family.</text>
</comment>
<comment type="function">
    <text evidence="1">PPIases accelerate the folding of proteins. It catalyzes the cis-trans isomerization of proline imidic peptide bonds in oligopeptides.</text>
</comment>
<dbReference type="RefSeq" id="XP_012898177.1">
    <property type="nucleotide sequence ID" value="XM_013042723.1"/>
</dbReference>
<dbReference type="PANTHER" id="PTHR11071:SF496">
    <property type="entry name" value="TETRATRICOPEPTIDE-LIKE HELICAL DOMAIN-CONTAINING PROTEIN"/>
    <property type="match status" value="1"/>
</dbReference>
<name>D8M7U0_BLAHO</name>
<dbReference type="EMBL" id="FN668672">
    <property type="protein sequence ID" value="CBK24129.2"/>
    <property type="molecule type" value="Genomic_DNA"/>
</dbReference>
<organism evidence="4">
    <name type="scientific">Blastocystis hominis</name>
    <dbReference type="NCBI Taxonomy" id="12968"/>
    <lineage>
        <taxon>Eukaryota</taxon>
        <taxon>Sar</taxon>
        <taxon>Stramenopiles</taxon>
        <taxon>Bigyra</taxon>
        <taxon>Opalozoa</taxon>
        <taxon>Opalinata</taxon>
        <taxon>Blastocystidae</taxon>
        <taxon>Blastocystis</taxon>
    </lineage>
</organism>
<dbReference type="InParanoid" id="D8M7U0"/>
<keyword evidence="5" id="KW-1185">Reference proteome</keyword>
<protein>
    <recommendedName>
        <fullName evidence="1">Peptidyl-prolyl cis-trans isomerase</fullName>
        <shortName evidence="1">PPIase</shortName>
        <ecNumber evidence="1">5.2.1.8</ecNumber>
    </recommendedName>
</protein>
<accession>D8M7U0</accession>
<dbReference type="GO" id="GO:0003755">
    <property type="term" value="F:peptidyl-prolyl cis-trans isomerase activity"/>
    <property type="evidence" value="ECO:0007669"/>
    <property type="project" value="UniProtKB-UniRule"/>
</dbReference>
<comment type="catalytic activity">
    <reaction evidence="1">
        <text>[protein]-peptidylproline (omega=180) = [protein]-peptidylproline (omega=0)</text>
        <dbReference type="Rhea" id="RHEA:16237"/>
        <dbReference type="Rhea" id="RHEA-COMP:10747"/>
        <dbReference type="Rhea" id="RHEA-COMP:10748"/>
        <dbReference type="ChEBI" id="CHEBI:83833"/>
        <dbReference type="ChEBI" id="CHEBI:83834"/>
        <dbReference type="EC" id="5.2.1.8"/>
    </reaction>
</comment>
<reference evidence="4" key="1">
    <citation type="submission" date="2010-02" db="EMBL/GenBank/DDBJ databases">
        <title>Sequencing and annotation of the Blastocystis hominis genome.</title>
        <authorList>
            <person name="Wincker P."/>
        </authorList>
    </citation>
    <scope>NUCLEOTIDE SEQUENCE</scope>
    <source>
        <strain evidence="4">Singapore isolate B</strain>
    </source>
</reference>
<dbReference type="Pfam" id="PF00160">
    <property type="entry name" value="Pro_isomerase"/>
    <property type="match status" value="1"/>
</dbReference>
<evidence type="ECO:0000259" key="3">
    <source>
        <dbReference type="PROSITE" id="PS50072"/>
    </source>
</evidence>
<feature type="domain" description="PPIase cyclophilin-type" evidence="3">
    <location>
        <begin position="1"/>
        <end position="104"/>
    </location>
</feature>
<evidence type="ECO:0000256" key="1">
    <source>
        <dbReference type="RuleBase" id="RU363019"/>
    </source>
</evidence>
<dbReference type="Proteomes" id="UP000008312">
    <property type="component" value="Unassembled WGS sequence"/>
</dbReference>
<evidence type="ECO:0000313" key="5">
    <source>
        <dbReference type="Proteomes" id="UP000008312"/>
    </source>
</evidence>
<dbReference type="OMA" id="HRTHFDE"/>
<feature type="compositionally biased region" description="Basic and acidic residues" evidence="2">
    <location>
        <begin position="136"/>
        <end position="173"/>
    </location>
</feature>
<dbReference type="InterPro" id="IPR029000">
    <property type="entry name" value="Cyclophilin-like_dom_sf"/>
</dbReference>
<dbReference type="PROSITE" id="PS50072">
    <property type="entry name" value="CSA_PPIASE_2"/>
    <property type="match status" value="1"/>
</dbReference>
<dbReference type="Gene3D" id="2.40.100.10">
    <property type="entry name" value="Cyclophilin-like"/>
    <property type="match status" value="1"/>
</dbReference>
<sequence>MIQGGDFTRFNGTGGESIYGQKFADESFKYKHSKPGLLSMANAGPNTNGSQFFITTVPCPHLDGKHVVFGEVIAGMELVRQIENQPTDAKDKPLKDCVVIGCGEIKERSVSPSGNAEQRGHHGHHRHRHHRHHGHHSESELSESEKSEKSKESKESEKNEDKGGERDSEKRGEQVTVVNGVSVSVSVLISISISL</sequence>
<feature type="region of interest" description="Disordered" evidence="2">
    <location>
        <begin position="108"/>
        <end position="179"/>
    </location>
</feature>
<dbReference type="OrthoDB" id="193499at2759"/>
<dbReference type="EC" id="5.2.1.8" evidence="1"/>
<dbReference type="GeneID" id="24920957"/>
<gene>
    <name evidence="4" type="ORF">GSBLH_T00003897001</name>
</gene>
<feature type="compositionally biased region" description="Basic residues" evidence="2">
    <location>
        <begin position="121"/>
        <end position="135"/>
    </location>
</feature>
<dbReference type="AlphaFoldDB" id="D8M7U0"/>
<dbReference type="GO" id="GO:0006457">
    <property type="term" value="P:protein folding"/>
    <property type="evidence" value="ECO:0007669"/>
    <property type="project" value="TreeGrafter"/>
</dbReference>
<dbReference type="PANTHER" id="PTHR11071">
    <property type="entry name" value="PEPTIDYL-PROLYL CIS-TRANS ISOMERASE"/>
    <property type="match status" value="1"/>
</dbReference>
<dbReference type="InterPro" id="IPR002130">
    <property type="entry name" value="Cyclophilin-type_PPIase_dom"/>
</dbReference>
<keyword evidence="1" id="KW-0697">Rotamase</keyword>
<dbReference type="GO" id="GO:0005737">
    <property type="term" value="C:cytoplasm"/>
    <property type="evidence" value="ECO:0007669"/>
    <property type="project" value="TreeGrafter"/>
</dbReference>
<dbReference type="PRINTS" id="PR00153">
    <property type="entry name" value="CSAPPISMRASE"/>
</dbReference>
<evidence type="ECO:0000256" key="2">
    <source>
        <dbReference type="SAM" id="MobiDB-lite"/>
    </source>
</evidence>
<dbReference type="SUPFAM" id="SSF50891">
    <property type="entry name" value="Cyclophilin-like"/>
    <property type="match status" value="1"/>
</dbReference>
<dbReference type="GO" id="GO:0016018">
    <property type="term" value="F:cyclosporin A binding"/>
    <property type="evidence" value="ECO:0007669"/>
    <property type="project" value="TreeGrafter"/>
</dbReference>
<evidence type="ECO:0000313" key="4">
    <source>
        <dbReference type="EMBL" id="CBK24129.2"/>
    </source>
</evidence>